<protein>
    <submittedName>
        <fullName evidence="1">Uncharacterized protein</fullName>
    </submittedName>
</protein>
<reference evidence="1 2" key="1">
    <citation type="submission" date="2024-02" db="EMBL/GenBank/DDBJ databases">
        <title>Deinococcus xinjiangensis NBRC 107630.</title>
        <authorList>
            <person name="Ichikawa N."/>
            <person name="Katano-Makiyama Y."/>
            <person name="Hidaka K."/>
        </authorList>
    </citation>
    <scope>NUCLEOTIDE SEQUENCE [LARGE SCALE GENOMIC DNA]</scope>
    <source>
        <strain evidence="1 2">NBRC 107630</strain>
    </source>
</reference>
<evidence type="ECO:0000313" key="1">
    <source>
        <dbReference type="EMBL" id="GAA5504331.1"/>
    </source>
</evidence>
<dbReference type="EMBL" id="BAABRN010000108">
    <property type="protein sequence ID" value="GAA5504331.1"/>
    <property type="molecule type" value="Genomic_DNA"/>
</dbReference>
<evidence type="ECO:0000313" key="2">
    <source>
        <dbReference type="Proteomes" id="UP001458946"/>
    </source>
</evidence>
<gene>
    <name evidence="1" type="ORF">Dxin01_04101</name>
</gene>
<sequence length="267" mass="29694">MPRPTVEELSTKLLDFVQDKQNGIELAEYDANWRKSGVYAVLDCVFSAQAKFDTVVVPTLKRFSEHSALEDREELTFTEFLNFVRGEQIGRPAEVRFAEVARDVFGNSQKISGRTKVEVAYDVCEFFASQGYETKAALQALPSGLPFTCQHSGEPSELEKQIMNRMVNGMAAEGKVRGMGLALGAYLLICLGRTDFVKPDTLLLRLVGRIGASDWQPKSGDFQDYLLVRQAISCAAERLGYPAAGLDNALWRYETDRSSGKLSRSVQ</sequence>
<name>A0ABP9VGK0_9DEIO</name>
<accession>A0ABP9VGK0</accession>
<keyword evidence="2" id="KW-1185">Reference proteome</keyword>
<dbReference type="Proteomes" id="UP001458946">
    <property type="component" value="Unassembled WGS sequence"/>
</dbReference>
<proteinExistence type="predicted"/>
<dbReference type="RefSeq" id="WP_353544290.1">
    <property type="nucleotide sequence ID" value="NZ_BAABRN010000108.1"/>
</dbReference>
<comment type="caution">
    <text evidence="1">The sequence shown here is derived from an EMBL/GenBank/DDBJ whole genome shotgun (WGS) entry which is preliminary data.</text>
</comment>
<organism evidence="1 2">
    <name type="scientific">Deinococcus xinjiangensis</name>
    <dbReference type="NCBI Taxonomy" id="457454"/>
    <lineage>
        <taxon>Bacteria</taxon>
        <taxon>Thermotogati</taxon>
        <taxon>Deinococcota</taxon>
        <taxon>Deinococci</taxon>
        <taxon>Deinococcales</taxon>
        <taxon>Deinococcaceae</taxon>
        <taxon>Deinococcus</taxon>
    </lineage>
</organism>